<name>A0A061SFS8_9CHLO</name>
<dbReference type="GO" id="GO:0006405">
    <property type="term" value="P:RNA export from nucleus"/>
    <property type="evidence" value="ECO:0007669"/>
    <property type="project" value="TreeGrafter"/>
</dbReference>
<gene>
    <name evidence="3" type="primary">NUP188</name>
    <name evidence="3" type="ORF">TSPGSL018_7276</name>
</gene>
<dbReference type="PANTHER" id="PTHR31431">
    <property type="entry name" value="NUCLEOPORIN NUP188 HOMOLOG"/>
    <property type="match status" value="1"/>
</dbReference>
<keyword evidence="2" id="KW-0472">Membrane</keyword>
<reference evidence="3" key="1">
    <citation type="submission" date="2014-05" db="EMBL/GenBank/DDBJ databases">
        <title>The transcriptome of the halophilic microalga Tetraselmis sp. GSL018 isolated from the Great Salt Lake, Utah.</title>
        <authorList>
            <person name="Jinkerson R.E."/>
            <person name="D'Adamo S."/>
            <person name="Posewitz M.C."/>
        </authorList>
    </citation>
    <scope>NUCLEOTIDE SEQUENCE</scope>
    <source>
        <strain evidence="3">GSL018</strain>
    </source>
</reference>
<sequence length="1121" mass="122709">MLERLCRNETVHLLQVPTLLGWAAFLVLHDSVSFDIYSDPLETWQLIEKFAGKAWESGGFAALLHLAKADGLRVDYNLASVYKGIQMNLMVASLAAFGISPLSLNPDDLDTILQTTYHLFSDQPQLCSMFWDVNMLAKEPMFHFLNVARDIFPAIPMPLLYLLASVCNGPQNATQVHAYLARLPSLTFRHDREDPDLRIESTEPNGRVFSLVSKPIKEIPMLSIPQGTEGVVVHCLTDQQMTGERNSLKLLRNLSSRVTPGGVHRTVSLSGFNVLGLNSPAQARSFSGGFRSSLDGIHLQLEGAGEGAARQLDFGRAPEQREPQHQPADDHDPSVAPSPFVELQPSTDRRPSREHPPGTPPKVKRSLSILMDIDGEQDGESSDVLVKWSVEPPKGSGVVKVLLELGVLTRSLREASHLAEVLGDLTVILRLLSNMATAESSTGKEMLKYEVQDMSLRSDEKEPSSSTTLPQPIKRRATLLSLVCRVLDELARLQSPSLEAMGLCLSICASLASHAPGEVVQQLMGSELFSCYAPVPLTVDSSKLETSDDIHSRMNRSMCCGLQRFQLLHEQWEVPQKTFPVTQGLLEVLAVVLHKGITSGMVAEAVGWVLPHVLSKHSRWVYAKESQKNVLAELCMRILRRGLQTVASAARHARSNAEVDHRLAFVSALEFFISDALIPIVPNGFPPPATELERSRISSSDLVVIKSQENLAKEVLALVPALDQSQETLERLFFQRASGGAYPAAALSSYLTYSHSDLKMRQLALEATKIFLEVTAGRKEGKKLSYMDLLVSDGIRGIEGNHVLWRNTIVQSTGLVMAGIDAGVCCAALECVRWTVESSQQLMEELLFPTLLEGTRRADVSAPPMLPWRKRSRQPRAKQRAGADAARVSSGAAGPDELSLTELQPLSGISISGGTGADDKPCGPGAGQTVTSTLSVLDCVWDLLQDAPRLLKEKPQPLAAALQLLATLFQSANKSARHREAADIIKHQSGFWTCVASCVPARATQESDNEPEKSQHYAERAALLTMTVELANSSKTPSLFSRNDPSTRDLLDIVRGWEREGWRGRSARVNQMLMERSGTTLHDMAAAIGTMHSCCSPSRGCLCLGIVVMILVIVVVFQRNL</sequence>
<organism evidence="3">
    <name type="scientific">Tetraselmis sp. GSL018</name>
    <dbReference type="NCBI Taxonomy" id="582737"/>
    <lineage>
        <taxon>Eukaryota</taxon>
        <taxon>Viridiplantae</taxon>
        <taxon>Chlorophyta</taxon>
        <taxon>core chlorophytes</taxon>
        <taxon>Chlorodendrophyceae</taxon>
        <taxon>Chlorodendrales</taxon>
        <taxon>Chlorodendraceae</taxon>
        <taxon>Tetraselmis</taxon>
    </lineage>
</organism>
<dbReference type="PANTHER" id="PTHR31431:SF1">
    <property type="entry name" value="NUCLEOPORIN NUP188"/>
    <property type="match status" value="1"/>
</dbReference>
<dbReference type="GO" id="GO:0017056">
    <property type="term" value="F:structural constituent of nuclear pore"/>
    <property type="evidence" value="ECO:0007669"/>
    <property type="project" value="InterPro"/>
</dbReference>
<feature type="compositionally biased region" description="Basic and acidic residues" evidence="1">
    <location>
        <begin position="347"/>
        <end position="356"/>
    </location>
</feature>
<feature type="compositionally biased region" description="Basic and acidic residues" evidence="1">
    <location>
        <begin position="318"/>
        <end position="333"/>
    </location>
</feature>
<evidence type="ECO:0000256" key="1">
    <source>
        <dbReference type="SAM" id="MobiDB-lite"/>
    </source>
</evidence>
<dbReference type="GO" id="GO:0006606">
    <property type="term" value="P:protein import into nucleus"/>
    <property type="evidence" value="ECO:0007669"/>
    <property type="project" value="TreeGrafter"/>
</dbReference>
<proteinExistence type="predicted"/>
<dbReference type="AlphaFoldDB" id="A0A061SFS8"/>
<feature type="region of interest" description="Disordered" evidence="1">
    <location>
        <begin position="318"/>
        <end position="366"/>
    </location>
</feature>
<feature type="compositionally biased region" description="Basic residues" evidence="1">
    <location>
        <begin position="868"/>
        <end position="879"/>
    </location>
</feature>
<evidence type="ECO:0000313" key="3">
    <source>
        <dbReference type="EMBL" id="JAC81725.1"/>
    </source>
</evidence>
<evidence type="ECO:0000256" key="2">
    <source>
        <dbReference type="SAM" id="Phobius"/>
    </source>
</evidence>
<protein>
    <submittedName>
        <fullName evidence="3">Nuclear pore complex protein Nup188</fullName>
    </submittedName>
</protein>
<dbReference type="InterPro" id="IPR044840">
    <property type="entry name" value="Nup188"/>
</dbReference>
<accession>A0A061SFS8</accession>
<feature type="transmembrane region" description="Helical" evidence="2">
    <location>
        <begin position="1097"/>
        <end position="1117"/>
    </location>
</feature>
<dbReference type="GO" id="GO:0044611">
    <property type="term" value="C:nuclear pore inner ring"/>
    <property type="evidence" value="ECO:0007669"/>
    <property type="project" value="TreeGrafter"/>
</dbReference>
<keyword evidence="2" id="KW-0812">Transmembrane</keyword>
<dbReference type="EMBL" id="GBEZ01003413">
    <property type="protein sequence ID" value="JAC81725.1"/>
    <property type="molecule type" value="Transcribed_RNA"/>
</dbReference>
<keyword evidence="2" id="KW-1133">Transmembrane helix</keyword>
<feature type="region of interest" description="Disordered" evidence="1">
    <location>
        <begin position="862"/>
        <end position="896"/>
    </location>
</feature>